<gene>
    <name evidence="2" type="ORF">FOC81_12100</name>
</gene>
<organism evidence="2 3">
    <name type="scientific">Achromobacter denitrificans</name>
    <name type="common">Alcaligenes denitrificans</name>
    <dbReference type="NCBI Taxonomy" id="32002"/>
    <lineage>
        <taxon>Bacteria</taxon>
        <taxon>Pseudomonadati</taxon>
        <taxon>Pseudomonadota</taxon>
        <taxon>Betaproteobacteria</taxon>
        <taxon>Burkholderiales</taxon>
        <taxon>Alcaligenaceae</taxon>
        <taxon>Achromobacter</taxon>
    </lineage>
</organism>
<feature type="region of interest" description="Disordered" evidence="1">
    <location>
        <begin position="17"/>
        <end position="64"/>
    </location>
</feature>
<dbReference type="AlphaFoldDB" id="A0A6J5HTC6"/>
<reference evidence="2 3" key="1">
    <citation type="submission" date="2020-05" db="EMBL/GenBank/DDBJ databases">
        <title>FDA dAtabase for Regulatory Grade micrObial Sequences (FDA-ARGOS): Supporting development and validation of Infectious Disease Dx tests.</title>
        <authorList>
            <person name="Sproer C."/>
            <person name="Gronow S."/>
            <person name="Severitt S."/>
            <person name="Schroder I."/>
            <person name="Tallon L."/>
            <person name="Sadzewicz L."/>
            <person name="Zhao X."/>
            <person name="Vavikolanu K."/>
            <person name="Mehta A."/>
            <person name="Aluvathingal J."/>
            <person name="Nadendla S."/>
            <person name="Myers T."/>
            <person name="Yan Y."/>
            <person name="Sichtig H."/>
        </authorList>
    </citation>
    <scope>NUCLEOTIDE SEQUENCE [LARGE SCALE GENOMIC DNA]</scope>
    <source>
        <strain evidence="2 3">FDAARGOS_787</strain>
    </source>
</reference>
<accession>A0A6J5HTC6</accession>
<name>A0A6J5HTC6_ACHDE</name>
<evidence type="ECO:0000256" key="1">
    <source>
        <dbReference type="SAM" id="MobiDB-lite"/>
    </source>
</evidence>
<evidence type="ECO:0000313" key="3">
    <source>
        <dbReference type="Proteomes" id="UP000509782"/>
    </source>
</evidence>
<dbReference type="Proteomes" id="UP000509782">
    <property type="component" value="Chromosome"/>
</dbReference>
<protein>
    <submittedName>
        <fullName evidence="2">Uncharacterized protein</fullName>
    </submittedName>
</protein>
<evidence type="ECO:0000313" key="2">
    <source>
        <dbReference type="EMBL" id="QKQ47398.1"/>
    </source>
</evidence>
<proteinExistence type="predicted"/>
<feature type="compositionally biased region" description="Basic and acidic residues" evidence="1">
    <location>
        <begin position="48"/>
        <end position="64"/>
    </location>
</feature>
<feature type="compositionally biased region" description="Basic and acidic residues" evidence="1">
    <location>
        <begin position="27"/>
        <end position="36"/>
    </location>
</feature>
<dbReference type="RefSeq" id="WP_140419994.1">
    <property type="nucleotide sequence ID" value="NZ_CADIKP010000017.1"/>
</dbReference>
<dbReference type="EMBL" id="CP054569">
    <property type="protein sequence ID" value="QKQ47398.1"/>
    <property type="molecule type" value="Genomic_DNA"/>
</dbReference>
<sequence length="64" mass="7152">MGIAFNSIKRGLQEAITHAKGGSQGGQEHRPRKIDEEVTAQVGLPQEQAREQPRNLERSSREEN</sequence>